<evidence type="ECO:0000313" key="4">
    <source>
        <dbReference type="Proteomes" id="UP000321525"/>
    </source>
</evidence>
<evidence type="ECO:0000259" key="1">
    <source>
        <dbReference type="Pfam" id="PF00561"/>
    </source>
</evidence>
<dbReference type="GO" id="GO:0016787">
    <property type="term" value="F:hydrolase activity"/>
    <property type="evidence" value="ECO:0007669"/>
    <property type="project" value="UniProtKB-KW"/>
</dbReference>
<dbReference type="Proteomes" id="UP000321917">
    <property type="component" value="Unassembled WGS sequence"/>
</dbReference>
<name>A0A5C6QKQ7_9GAMM</name>
<gene>
    <name evidence="2" type="ORF">ESZ26_09355</name>
    <name evidence="3" type="ORF">ESZ27_05355</name>
</gene>
<dbReference type="InterPro" id="IPR029058">
    <property type="entry name" value="AB_hydrolase_fold"/>
</dbReference>
<protein>
    <submittedName>
        <fullName evidence="3">Alpha/beta hydrolase</fullName>
    </submittedName>
</protein>
<accession>A0A5C6QKQ7</accession>
<comment type="caution">
    <text evidence="3">The sequence shown here is derived from an EMBL/GenBank/DDBJ whole genome shotgun (WGS) entry which is preliminary data.</text>
</comment>
<dbReference type="EMBL" id="VOLQ01000007">
    <property type="protein sequence ID" value="TWX69431.1"/>
    <property type="molecule type" value="Genomic_DNA"/>
</dbReference>
<dbReference type="AlphaFoldDB" id="A0A5C6QKQ7"/>
<keyword evidence="4" id="KW-1185">Reference proteome</keyword>
<dbReference type="Proteomes" id="UP000321525">
    <property type="component" value="Unassembled WGS sequence"/>
</dbReference>
<reference evidence="3 5" key="1">
    <citation type="submission" date="2019-07" db="EMBL/GenBank/DDBJ databases">
        <title>Genomes of sea-ice associated Colwellia species.</title>
        <authorList>
            <person name="Bowman J.P."/>
        </authorList>
    </citation>
    <scope>NUCLEOTIDE SEQUENCE [LARGE SCALE GENOMIC DNA]</scope>
    <source>
        <strain evidence="2 4">ACAM 607</strain>
        <strain evidence="3 5">IC036</strain>
    </source>
</reference>
<dbReference type="SUPFAM" id="SSF53474">
    <property type="entry name" value="alpha/beta-Hydrolases"/>
    <property type="match status" value="1"/>
</dbReference>
<dbReference type="EMBL" id="VOLR01000011">
    <property type="protein sequence ID" value="TWX59704.1"/>
    <property type="molecule type" value="Genomic_DNA"/>
</dbReference>
<proteinExistence type="predicted"/>
<dbReference type="OrthoDB" id="556502at2"/>
<sequence>MSNGECVILLHGLARSASSMKVIEKRLSEEGYFVININYPSREYSIEELAEKVISSALLTCEDRPVNFVTHSMGGILVRQYLSVHKIPHLNKVVMLGPPNKGSEVVDKLRNAPGFSFINGDAGMQLGTGELSVPSNLGNANFDLGVIAGNQSINWILSTLIPDKDDGKVSVASTKLDGMNDHIEMETTHPFMMRNDKVIEQVIHYLKSGSFQK</sequence>
<evidence type="ECO:0000313" key="5">
    <source>
        <dbReference type="Proteomes" id="UP000321917"/>
    </source>
</evidence>
<dbReference type="PANTHER" id="PTHR37946">
    <property type="entry name" value="SLL1969 PROTEIN"/>
    <property type="match status" value="1"/>
</dbReference>
<evidence type="ECO:0000313" key="2">
    <source>
        <dbReference type="EMBL" id="TWX59704.1"/>
    </source>
</evidence>
<dbReference type="InterPro" id="IPR000073">
    <property type="entry name" value="AB_hydrolase_1"/>
</dbReference>
<organism evidence="3 5">
    <name type="scientific">Colwellia hornerae</name>
    <dbReference type="NCBI Taxonomy" id="89402"/>
    <lineage>
        <taxon>Bacteria</taxon>
        <taxon>Pseudomonadati</taxon>
        <taxon>Pseudomonadota</taxon>
        <taxon>Gammaproteobacteria</taxon>
        <taxon>Alteromonadales</taxon>
        <taxon>Colwelliaceae</taxon>
        <taxon>Colwellia</taxon>
    </lineage>
</organism>
<dbReference type="Gene3D" id="3.40.50.1820">
    <property type="entry name" value="alpha/beta hydrolase"/>
    <property type="match status" value="1"/>
</dbReference>
<evidence type="ECO:0000313" key="3">
    <source>
        <dbReference type="EMBL" id="TWX69431.1"/>
    </source>
</evidence>
<dbReference type="Pfam" id="PF00561">
    <property type="entry name" value="Abhydrolase_1"/>
    <property type="match status" value="1"/>
</dbReference>
<keyword evidence="3" id="KW-0378">Hydrolase</keyword>
<feature type="domain" description="AB hydrolase-1" evidence="1">
    <location>
        <begin position="7"/>
        <end position="103"/>
    </location>
</feature>
<dbReference type="PANTHER" id="PTHR37946:SF1">
    <property type="entry name" value="SLL1969 PROTEIN"/>
    <property type="match status" value="1"/>
</dbReference>